<evidence type="ECO:0000256" key="1">
    <source>
        <dbReference type="SAM" id="MobiDB-lite"/>
    </source>
</evidence>
<dbReference type="AlphaFoldDB" id="A0A2A2LFL3"/>
<organism evidence="3 4">
    <name type="scientific">Diploscapter pachys</name>
    <dbReference type="NCBI Taxonomy" id="2018661"/>
    <lineage>
        <taxon>Eukaryota</taxon>
        <taxon>Metazoa</taxon>
        <taxon>Ecdysozoa</taxon>
        <taxon>Nematoda</taxon>
        <taxon>Chromadorea</taxon>
        <taxon>Rhabditida</taxon>
        <taxon>Rhabditina</taxon>
        <taxon>Rhabditomorpha</taxon>
        <taxon>Rhabditoidea</taxon>
        <taxon>Rhabditidae</taxon>
        <taxon>Diploscapter</taxon>
    </lineage>
</organism>
<keyword evidence="2" id="KW-0472">Membrane</keyword>
<feature type="transmembrane region" description="Helical" evidence="2">
    <location>
        <begin position="24"/>
        <end position="51"/>
    </location>
</feature>
<proteinExistence type="predicted"/>
<gene>
    <name evidence="3" type="ORF">WR25_12895</name>
</gene>
<sequence length="77" mass="8687">MVQIVSHYSVKKTTWPLLRKHQPWAFLTVALLHTTCFILIVPTVVNFTALFHTAGQSERPATKNNGSGLRILKSRKS</sequence>
<keyword evidence="2" id="KW-1133">Transmembrane helix</keyword>
<evidence type="ECO:0000313" key="4">
    <source>
        <dbReference type="Proteomes" id="UP000218231"/>
    </source>
</evidence>
<evidence type="ECO:0000313" key="3">
    <source>
        <dbReference type="EMBL" id="PAV84973.1"/>
    </source>
</evidence>
<evidence type="ECO:0000256" key="2">
    <source>
        <dbReference type="SAM" id="Phobius"/>
    </source>
</evidence>
<reference evidence="3 4" key="1">
    <citation type="journal article" date="2017" name="Curr. Biol.">
        <title>Genome architecture and evolution of a unichromosomal asexual nematode.</title>
        <authorList>
            <person name="Fradin H."/>
            <person name="Zegar C."/>
            <person name="Gutwein M."/>
            <person name="Lucas J."/>
            <person name="Kovtun M."/>
            <person name="Corcoran D."/>
            <person name="Baugh L.R."/>
            <person name="Kiontke K."/>
            <person name="Gunsalus K."/>
            <person name="Fitch D.H."/>
            <person name="Piano F."/>
        </authorList>
    </citation>
    <scope>NUCLEOTIDE SEQUENCE [LARGE SCALE GENOMIC DNA]</scope>
    <source>
        <strain evidence="3">PF1309</strain>
    </source>
</reference>
<keyword evidence="4" id="KW-1185">Reference proteome</keyword>
<comment type="caution">
    <text evidence="3">The sequence shown here is derived from an EMBL/GenBank/DDBJ whole genome shotgun (WGS) entry which is preliminary data.</text>
</comment>
<accession>A0A2A2LFL3</accession>
<keyword evidence="2" id="KW-0812">Transmembrane</keyword>
<protein>
    <submittedName>
        <fullName evidence="3">Uncharacterized protein</fullName>
    </submittedName>
</protein>
<dbReference type="EMBL" id="LIAE01006809">
    <property type="protein sequence ID" value="PAV84973.1"/>
    <property type="molecule type" value="Genomic_DNA"/>
</dbReference>
<feature type="region of interest" description="Disordered" evidence="1">
    <location>
        <begin position="57"/>
        <end position="77"/>
    </location>
</feature>
<name>A0A2A2LFL3_9BILA</name>
<dbReference type="Proteomes" id="UP000218231">
    <property type="component" value="Unassembled WGS sequence"/>
</dbReference>